<dbReference type="AlphaFoldDB" id="A0A450S1E4"/>
<feature type="region of interest" description="Disordered" evidence="6">
    <location>
        <begin position="103"/>
        <end position="131"/>
    </location>
</feature>
<proteinExistence type="predicted"/>
<dbReference type="EMBL" id="CAADEX010000001">
    <property type="protein sequence ID" value="VFJ42418.1"/>
    <property type="molecule type" value="Genomic_DNA"/>
</dbReference>
<gene>
    <name evidence="8" type="ORF">BECKDK2373B_GA0170837_100141</name>
    <name evidence="9" type="ORF">BECKDK2373C_GA0170839_101149</name>
</gene>
<comment type="subcellular location">
    <subcellularLocation>
        <location evidence="1">Cell outer membrane</location>
    </subcellularLocation>
</comment>
<dbReference type="InterPro" id="IPR028974">
    <property type="entry name" value="TSP_type-3_rpt"/>
</dbReference>
<dbReference type="InterPro" id="IPR006664">
    <property type="entry name" value="OMP_bac"/>
</dbReference>
<accession>A0A450S1E4</accession>
<organism evidence="9">
    <name type="scientific">Candidatus Kentrum sp. DK</name>
    <dbReference type="NCBI Taxonomy" id="2126562"/>
    <lineage>
        <taxon>Bacteria</taxon>
        <taxon>Pseudomonadati</taxon>
        <taxon>Pseudomonadota</taxon>
        <taxon>Gammaproteobacteria</taxon>
        <taxon>Candidatus Kentrum</taxon>
    </lineage>
</organism>
<dbReference type="Pfam" id="PF02412">
    <property type="entry name" value="TSP_3"/>
    <property type="match status" value="3"/>
</dbReference>
<dbReference type="InterPro" id="IPR006665">
    <property type="entry name" value="OmpA-like"/>
</dbReference>
<dbReference type="Gene3D" id="4.10.1080.10">
    <property type="entry name" value="TSP type-3 repeat"/>
    <property type="match status" value="1"/>
</dbReference>
<dbReference type="PANTHER" id="PTHR30329:SF21">
    <property type="entry name" value="LIPOPROTEIN YIAD-RELATED"/>
    <property type="match status" value="1"/>
</dbReference>
<dbReference type="PANTHER" id="PTHR30329">
    <property type="entry name" value="STATOR ELEMENT OF FLAGELLAR MOTOR COMPLEX"/>
    <property type="match status" value="1"/>
</dbReference>
<dbReference type="PROSITE" id="PS51123">
    <property type="entry name" value="OMPA_2"/>
    <property type="match status" value="1"/>
</dbReference>
<dbReference type="SUPFAM" id="SSF103088">
    <property type="entry name" value="OmpA-like"/>
    <property type="match status" value="1"/>
</dbReference>
<evidence type="ECO:0000256" key="6">
    <source>
        <dbReference type="SAM" id="MobiDB-lite"/>
    </source>
</evidence>
<evidence type="ECO:0000259" key="7">
    <source>
        <dbReference type="PROSITE" id="PS51123"/>
    </source>
</evidence>
<dbReference type="InterPro" id="IPR036737">
    <property type="entry name" value="OmpA-like_sf"/>
</dbReference>
<evidence type="ECO:0000256" key="4">
    <source>
        <dbReference type="ARBA" id="ARBA00023237"/>
    </source>
</evidence>
<keyword evidence="4" id="KW-0998">Cell outer membrane</keyword>
<keyword evidence="2" id="KW-0732">Signal</keyword>
<dbReference type="PROSITE" id="PS51257">
    <property type="entry name" value="PROKAR_LIPOPROTEIN"/>
    <property type="match status" value="1"/>
</dbReference>
<feature type="compositionally biased region" description="Basic and acidic residues" evidence="6">
    <location>
        <begin position="103"/>
        <end position="114"/>
    </location>
</feature>
<dbReference type="PRINTS" id="PR01021">
    <property type="entry name" value="OMPADOMAIN"/>
</dbReference>
<dbReference type="Gene3D" id="3.30.1330.60">
    <property type="entry name" value="OmpA-like domain"/>
    <property type="match status" value="1"/>
</dbReference>
<evidence type="ECO:0000256" key="2">
    <source>
        <dbReference type="ARBA" id="ARBA00022729"/>
    </source>
</evidence>
<evidence type="ECO:0000313" key="9">
    <source>
        <dbReference type="EMBL" id="VFJ45481.1"/>
    </source>
</evidence>
<dbReference type="Pfam" id="PF00691">
    <property type="entry name" value="OmpA"/>
    <property type="match status" value="1"/>
</dbReference>
<name>A0A450S1E4_9GAMM</name>
<sequence>MKELRYIFLVLLIPLFASGCASTGGGSLGLNQCGVIGTGLGGITGALIAEKAIAGVIPGALVGAVLGQMICSQDADGDGVLDNVDQCPDTPKDAVVNEAGCQDTDRDGVADSADKCPNTPEGIPVDEDGCPPDADGDGVADLNDECPNTLPGTRVKDNGCAKCGQLLASVPSVNFDFNKANIRPDATNVLSQVAKALQNTETTIRVEGYTDSVGSDKYNLTLSNKRAKVVSDYLKSRGVSADNVVAVVGKGESSPVASNETPAGREQNRRVEIITDCAVR</sequence>
<evidence type="ECO:0000313" key="8">
    <source>
        <dbReference type="EMBL" id="VFJ42418.1"/>
    </source>
</evidence>
<feature type="domain" description="OmpA-like" evidence="7">
    <location>
        <begin position="162"/>
        <end position="279"/>
    </location>
</feature>
<dbReference type="EMBL" id="CAADEY010000011">
    <property type="protein sequence ID" value="VFJ45481.1"/>
    <property type="molecule type" value="Genomic_DNA"/>
</dbReference>
<dbReference type="SUPFAM" id="SSF103647">
    <property type="entry name" value="TSP type-3 repeat"/>
    <property type="match status" value="1"/>
</dbReference>
<keyword evidence="3 5" id="KW-0472">Membrane</keyword>
<dbReference type="GO" id="GO:0007155">
    <property type="term" value="P:cell adhesion"/>
    <property type="evidence" value="ECO:0007669"/>
    <property type="project" value="InterPro"/>
</dbReference>
<protein>
    <submittedName>
        <fullName evidence="9">OmpA-OmpF porin, OOP family</fullName>
    </submittedName>
</protein>
<dbReference type="InterPro" id="IPR003367">
    <property type="entry name" value="Thrombospondin_3-like_rpt"/>
</dbReference>
<evidence type="ECO:0000256" key="3">
    <source>
        <dbReference type="ARBA" id="ARBA00023136"/>
    </source>
</evidence>
<dbReference type="CDD" id="cd07185">
    <property type="entry name" value="OmpA_C-like"/>
    <property type="match status" value="1"/>
</dbReference>
<evidence type="ECO:0000256" key="5">
    <source>
        <dbReference type="PROSITE-ProRule" id="PRU00473"/>
    </source>
</evidence>
<dbReference type="GO" id="GO:0009279">
    <property type="term" value="C:cell outer membrane"/>
    <property type="evidence" value="ECO:0007669"/>
    <property type="project" value="UniProtKB-SubCell"/>
</dbReference>
<evidence type="ECO:0000256" key="1">
    <source>
        <dbReference type="ARBA" id="ARBA00004442"/>
    </source>
</evidence>
<dbReference type="InterPro" id="IPR050330">
    <property type="entry name" value="Bact_OuterMem_StrucFunc"/>
</dbReference>
<dbReference type="GO" id="GO:0005509">
    <property type="term" value="F:calcium ion binding"/>
    <property type="evidence" value="ECO:0007669"/>
    <property type="project" value="InterPro"/>
</dbReference>
<reference evidence="9" key="1">
    <citation type="submission" date="2019-02" db="EMBL/GenBank/DDBJ databases">
        <authorList>
            <person name="Gruber-Vodicka R. H."/>
            <person name="Seah K. B. B."/>
        </authorList>
    </citation>
    <scope>NUCLEOTIDE SEQUENCE</scope>
    <source>
        <strain evidence="9">BECK_DK161</strain>
        <strain evidence="8">BECK_DK47</strain>
    </source>
</reference>